<dbReference type="Gene3D" id="3.30.70.100">
    <property type="match status" value="1"/>
</dbReference>
<evidence type="ECO:0000313" key="2">
    <source>
        <dbReference type="EMBL" id="CAH0528775.1"/>
    </source>
</evidence>
<evidence type="ECO:0000259" key="1">
    <source>
        <dbReference type="Pfam" id="PF03992"/>
    </source>
</evidence>
<dbReference type="InterPro" id="IPR007138">
    <property type="entry name" value="ABM_dom"/>
</dbReference>
<reference evidence="2" key="1">
    <citation type="submission" date="2021-12" db="EMBL/GenBank/DDBJ databases">
        <authorList>
            <person name="Rodrigo-Torres L."/>
            <person name="Arahal R. D."/>
            <person name="Lucena T."/>
        </authorList>
    </citation>
    <scope>NUCLEOTIDE SEQUENCE</scope>
    <source>
        <strain evidence="2">CECT 8226</strain>
    </source>
</reference>
<organism evidence="2 3">
    <name type="scientific">Vibrio hippocampi</name>
    <dbReference type="NCBI Taxonomy" id="654686"/>
    <lineage>
        <taxon>Bacteria</taxon>
        <taxon>Pseudomonadati</taxon>
        <taxon>Pseudomonadota</taxon>
        <taxon>Gammaproteobacteria</taxon>
        <taxon>Vibrionales</taxon>
        <taxon>Vibrionaceae</taxon>
        <taxon>Vibrio</taxon>
    </lineage>
</organism>
<proteinExistence type="predicted"/>
<dbReference type="RefSeq" id="WP_237485680.1">
    <property type="nucleotide sequence ID" value="NZ_CAKLCM010000003.1"/>
</dbReference>
<dbReference type="Proteomes" id="UP000838160">
    <property type="component" value="Unassembled WGS sequence"/>
</dbReference>
<accession>A0ABN8DI99</accession>
<keyword evidence="3" id="KW-1185">Reference proteome</keyword>
<feature type="domain" description="ABM" evidence="1">
    <location>
        <begin position="1"/>
        <end position="61"/>
    </location>
</feature>
<dbReference type="Pfam" id="PF03992">
    <property type="entry name" value="ABM"/>
    <property type="match status" value="1"/>
</dbReference>
<dbReference type="EMBL" id="CAKLCM010000003">
    <property type="protein sequence ID" value="CAH0528775.1"/>
    <property type="molecule type" value="Genomic_DNA"/>
</dbReference>
<comment type="caution">
    <text evidence="2">The sequence shown here is derived from an EMBL/GenBank/DDBJ whole genome shotgun (WGS) entry which is preliminary data.</text>
</comment>
<protein>
    <recommendedName>
        <fullName evidence="1">ABM domain-containing protein</fullName>
    </recommendedName>
</protein>
<gene>
    <name evidence="2" type="ORF">VHP8226_02802</name>
</gene>
<dbReference type="SUPFAM" id="SSF54909">
    <property type="entry name" value="Dimeric alpha+beta barrel"/>
    <property type="match status" value="1"/>
</dbReference>
<sequence length="106" mass="12748">MFIAIYEFEVKAGRVEVFRHAWFEVTKYLHQYAGSLGSRLHDTQQPEVLLAYAQWPDEESWCTPKEIEDPNYHYYWRVMKDCLVASRTLHKLTTNTDYLQQQPFEN</sequence>
<dbReference type="InterPro" id="IPR011008">
    <property type="entry name" value="Dimeric_a/b-barrel"/>
</dbReference>
<name>A0ABN8DI99_9VIBR</name>
<evidence type="ECO:0000313" key="3">
    <source>
        <dbReference type="Proteomes" id="UP000838160"/>
    </source>
</evidence>